<proteinExistence type="predicted"/>
<dbReference type="STRING" id="393003.SAMN05660461_1352"/>
<dbReference type="EMBL" id="FUZZ01000001">
    <property type="protein sequence ID" value="SKC99060.1"/>
    <property type="molecule type" value="Genomic_DNA"/>
</dbReference>
<accession>A0A1T5NEV2</accession>
<dbReference type="AlphaFoldDB" id="A0A1T5NEV2"/>
<protein>
    <submittedName>
        <fullName evidence="3">Predicted amidohydrolase</fullName>
    </submittedName>
</protein>
<dbReference type="SUPFAM" id="SSF56317">
    <property type="entry name" value="Carbon-nitrogen hydrolase"/>
    <property type="match status" value="1"/>
</dbReference>
<evidence type="ECO:0000256" key="1">
    <source>
        <dbReference type="ARBA" id="ARBA00022801"/>
    </source>
</evidence>
<keyword evidence="1 3" id="KW-0378">Hydrolase</keyword>
<reference evidence="3 4" key="1">
    <citation type="submission" date="2017-02" db="EMBL/GenBank/DDBJ databases">
        <authorList>
            <person name="Peterson S.W."/>
        </authorList>
    </citation>
    <scope>NUCLEOTIDE SEQUENCE [LARGE SCALE GENOMIC DNA]</scope>
    <source>
        <strain evidence="3 4">DSM 18108</strain>
    </source>
</reference>
<evidence type="ECO:0000313" key="3">
    <source>
        <dbReference type="EMBL" id="SKC99060.1"/>
    </source>
</evidence>
<feature type="domain" description="CN hydrolase" evidence="2">
    <location>
        <begin position="7"/>
        <end position="251"/>
    </location>
</feature>
<keyword evidence="4" id="KW-1185">Reference proteome</keyword>
<gene>
    <name evidence="3" type="ORF">SAMN05660461_1352</name>
</gene>
<evidence type="ECO:0000259" key="2">
    <source>
        <dbReference type="PROSITE" id="PS50263"/>
    </source>
</evidence>
<name>A0A1T5NEV2_9BACT</name>
<dbReference type="PROSITE" id="PS50263">
    <property type="entry name" value="CN_HYDROLASE"/>
    <property type="match status" value="1"/>
</dbReference>
<dbReference type="PANTHER" id="PTHR43674:SF2">
    <property type="entry name" value="BETA-UREIDOPROPIONASE"/>
    <property type="match status" value="1"/>
</dbReference>
<dbReference type="InterPro" id="IPR050345">
    <property type="entry name" value="Aliph_Amidase/BUP"/>
</dbReference>
<dbReference type="Gene3D" id="3.60.110.10">
    <property type="entry name" value="Carbon-nitrogen hydrolase"/>
    <property type="match status" value="1"/>
</dbReference>
<dbReference type="InterPro" id="IPR036526">
    <property type="entry name" value="C-N_Hydrolase_sf"/>
</dbReference>
<dbReference type="InterPro" id="IPR003010">
    <property type="entry name" value="C-N_Hydrolase"/>
</dbReference>
<dbReference type="GO" id="GO:0016811">
    <property type="term" value="F:hydrolase activity, acting on carbon-nitrogen (but not peptide) bonds, in linear amides"/>
    <property type="evidence" value="ECO:0007669"/>
    <property type="project" value="UniProtKB-ARBA"/>
</dbReference>
<dbReference type="CDD" id="cd07197">
    <property type="entry name" value="nitrilase"/>
    <property type="match status" value="1"/>
</dbReference>
<dbReference type="Pfam" id="PF00795">
    <property type="entry name" value="CN_hydrolase"/>
    <property type="match status" value="1"/>
</dbReference>
<sequence length="276" mass="30327">MHNLHFMKIALASPPPPTSVSEGLSWAEKLIGEAAKQHAEIICFPESYIPGYPGMGSTEAERSPGKLQEALEKVGQLAAENSIAVIMPMDWYQGEALLNVAFVISATGEVLGYQTKNQLDPTEDNIWIPGTERSVFEVNGVKFGITICHEGFRYPESVRWAARHDAKIVFHPHCTGSNTTGELLTEWGHINNPYYEKAMMMRALENTIYFASANYAFTYPDSASSVIGPDGACLIHGEYGKPGVIVADIDPALATGLLAKRYRSALYEKRNKEATE</sequence>
<dbReference type="PANTHER" id="PTHR43674">
    <property type="entry name" value="NITRILASE C965.09-RELATED"/>
    <property type="match status" value="1"/>
</dbReference>
<dbReference type="Proteomes" id="UP000190166">
    <property type="component" value="Unassembled WGS sequence"/>
</dbReference>
<organism evidence="3 4">
    <name type="scientific">Chitinophaga ginsengisegetis</name>
    <dbReference type="NCBI Taxonomy" id="393003"/>
    <lineage>
        <taxon>Bacteria</taxon>
        <taxon>Pseudomonadati</taxon>
        <taxon>Bacteroidota</taxon>
        <taxon>Chitinophagia</taxon>
        <taxon>Chitinophagales</taxon>
        <taxon>Chitinophagaceae</taxon>
        <taxon>Chitinophaga</taxon>
    </lineage>
</organism>
<evidence type="ECO:0000313" key="4">
    <source>
        <dbReference type="Proteomes" id="UP000190166"/>
    </source>
</evidence>